<gene>
    <name evidence="6" type="ORF">PoB_006206000</name>
</gene>
<feature type="coiled-coil region" evidence="4">
    <location>
        <begin position="1578"/>
        <end position="1672"/>
    </location>
</feature>
<feature type="compositionally biased region" description="Low complexity" evidence="5">
    <location>
        <begin position="317"/>
        <end position="327"/>
    </location>
</feature>
<evidence type="ECO:0000313" key="7">
    <source>
        <dbReference type="Proteomes" id="UP000735302"/>
    </source>
</evidence>
<dbReference type="EMBL" id="BLXT01006999">
    <property type="protein sequence ID" value="GFO35555.1"/>
    <property type="molecule type" value="Genomic_DNA"/>
</dbReference>
<keyword evidence="6" id="KW-0675">Receptor</keyword>
<evidence type="ECO:0000256" key="5">
    <source>
        <dbReference type="SAM" id="MobiDB-lite"/>
    </source>
</evidence>
<evidence type="ECO:0000256" key="3">
    <source>
        <dbReference type="ARBA" id="ARBA00023054"/>
    </source>
</evidence>
<dbReference type="PANTHER" id="PTHR18921">
    <property type="entry name" value="MYOSIN HEAVY CHAIN - RELATED"/>
    <property type="match status" value="1"/>
</dbReference>
<reference evidence="6 7" key="1">
    <citation type="journal article" date="2021" name="Elife">
        <title>Chloroplast acquisition without the gene transfer in kleptoplastic sea slugs, Plakobranchus ocellatus.</title>
        <authorList>
            <person name="Maeda T."/>
            <person name="Takahashi S."/>
            <person name="Yoshida T."/>
            <person name="Shimamura S."/>
            <person name="Takaki Y."/>
            <person name="Nagai Y."/>
            <person name="Toyoda A."/>
            <person name="Suzuki Y."/>
            <person name="Arimoto A."/>
            <person name="Ishii H."/>
            <person name="Satoh N."/>
            <person name="Nishiyama T."/>
            <person name="Hasebe M."/>
            <person name="Maruyama T."/>
            <person name="Minagawa J."/>
            <person name="Obokata J."/>
            <person name="Shigenobu S."/>
        </authorList>
    </citation>
    <scope>NUCLEOTIDE SEQUENCE [LARGE SCALE GENOMIC DNA]</scope>
</reference>
<sequence>MQRRDDMWVERRSIVNQMFRVGQQHKQASQSLQDAQREQAEAMANAEATLEKLGDGDGPQNLTKELFASVEKENLVLQEEVLKLREQQVLLEKAASTASAQRAALQEKVTVLRGKLRTYTDDEEDTDDTHDADFSPPNSGEGSLQNAALHITAAEIDEELKSLRAQLKQQTSDLADVELERADWDMEREALEEVVTELRSKTQKQEEEIKSLKSGSSSSLEATRAEATNKALDSKLASLEAEIASLREEKAELGVALEELDTQHNLALEQLISQRDELSVKLAECNTQIAGQQEQVQQLEELVEQLRQEAATVTGAAVTAAETTTARSTEENSDSSVPMKDAEIAELKEKLQKGGLVINDLHMDKQELQEELRKAKEETELKVVKLKEIREENTRLAADKKALEGRLEEVEGRLQEAEEDLEQWERRNEETQVEKLSAGAVKEEECEKLKSQVEALTQEKEVFSQKLLSGIAAGPAGETPDFASIEDPVLRNILEQEAKAREQMEKDGKLIEELRQQVQKLYDNKQVLKRELAELQAFKESTIEKLMDVEGELQDARYQIDSLKAEKAGMQEAMVDKSKTVEELKSKLSEAELDRDRVNKQREKLREELDIQQKLFDTFTQELRQSQQMGAESLQAEHQQLLDSHRELNLEVERLKATTKEKSELEAQLSAKTRENSELASKAATLVEELASVQTHISKLESACEQKDLEIVDLQQRMAQFDTDLNEIEESVSIAEEKHREEVLDKEKHLEELKAHRDGLERSLSQVSVELEQAVQARQVLERSLSSQDHGFSASQAVVTNGSSDEQTKVSFPSEERGDEDVNDRVSKLETELVLRNSVIEQLERDLAVAQDMVRRQEVGISDLNDKTAESRQLLEKAEEQVSRQQSTIAVMRQASRDKDLLLEEVQAKLSILIPTLSEFQVQKLKSYLGATVLPALEYQDIKAIEFHQPVEEEMKQEVGSMQKNSVVIEEVRDAAANLQDEFEDTGSDRERLALMERDIEALRKRLKEKDVVVTELQKSNSSLLSLLEKGSGAQGLVDHVAAHKLEAELQNLRAEREQMVAVMTEKSRENSSLKSEVHRLMEVVSAGQSALAKLQGDNQSLQQQQQQQQQHQGHLRGVAGDGDDDDMRREALTNMARLVRDRETEIEALKQKNETLLAVLQENGGGHDAQAEGAGTQVASLLQEKEQLTQQVAAMSAEREQLIACITQKHSEAVAYHGEVQRLLGVLADLTAAKDQAEADYAAIVPAFEDKSQALVSVQGELVQCKQKLSDLEVRHGELIQRSSSLDSNTNRGGAAPELASLEEELERLRSSEAELSLSLSQRDEKVHSLSQQVKVLEEDIIQKETECAHLRKQVENSKFQLTGLMSEIADVRAERDSLQHKVKQQDSESASLHEQVSRLFSECQGKDTELTSLREQVTSLTSRLEQQGSGGNTDRDEETGQLARLVREYESLSAQAMQLQQERGHHAAVAEQRTRECQQLQAEVEHWKEKEVKQNKELQRLREHLIEIEDGYTKEALESEEREKNLRNRLAVAEEELSSSSSHIELASMESRRQVESLQAQVHHASAQRDAAYSQVASSQEQVRQLSQSLANLQLVLEQFQREKDSAVAAETERLQIVCNKLKEQVASQKKELEDTRADLADALEGLEAANRLSEQLDRKEEAMAALKEEAGNPEVIGWLRVPVGISRVRAAIRRFPAAQRPASLQSGLEAASDPTQH</sequence>
<organism evidence="6 7">
    <name type="scientific">Plakobranchus ocellatus</name>
    <dbReference type="NCBI Taxonomy" id="259542"/>
    <lineage>
        <taxon>Eukaryota</taxon>
        <taxon>Metazoa</taxon>
        <taxon>Spiralia</taxon>
        <taxon>Lophotrochozoa</taxon>
        <taxon>Mollusca</taxon>
        <taxon>Gastropoda</taxon>
        <taxon>Heterobranchia</taxon>
        <taxon>Euthyneura</taxon>
        <taxon>Panpulmonata</taxon>
        <taxon>Sacoglossa</taxon>
        <taxon>Placobranchoidea</taxon>
        <taxon>Plakobranchidae</taxon>
        <taxon>Plakobranchus</taxon>
    </lineage>
</organism>
<name>A0AAV4CUT5_9GAST</name>
<feature type="region of interest" description="Disordered" evidence="5">
    <location>
        <begin position="1095"/>
        <end position="1127"/>
    </location>
</feature>
<keyword evidence="3 4" id="KW-0175">Coiled coil</keyword>
<feature type="coiled-coil region" evidence="4">
    <location>
        <begin position="1300"/>
        <end position="1390"/>
    </location>
</feature>
<feature type="compositionally biased region" description="Low complexity" evidence="5">
    <location>
        <begin position="212"/>
        <end position="221"/>
    </location>
</feature>
<feature type="region of interest" description="Disordered" evidence="5">
    <location>
        <begin position="197"/>
        <end position="225"/>
    </location>
</feature>
<feature type="coiled-coil region" evidence="4">
    <location>
        <begin position="25"/>
        <end position="87"/>
    </location>
</feature>
<feature type="compositionally biased region" description="Acidic residues" evidence="5">
    <location>
        <begin position="121"/>
        <end position="130"/>
    </location>
</feature>
<feature type="coiled-coil region" evidence="4">
    <location>
        <begin position="497"/>
        <end position="770"/>
    </location>
</feature>
<dbReference type="GO" id="GO:0031267">
    <property type="term" value="F:small GTPase binding"/>
    <property type="evidence" value="ECO:0007669"/>
    <property type="project" value="TreeGrafter"/>
</dbReference>
<feature type="compositionally biased region" description="Polar residues" evidence="5">
    <location>
        <begin position="786"/>
        <end position="811"/>
    </location>
</feature>
<feature type="compositionally biased region" description="Polar residues" evidence="5">
    <location>
        <begin position="1419"/>
        <end position="1429"/>
    </location>
</feature>
<accession>A0AAV4CUT5</accession>
<feature type="coiled-coil region" evidence="4">
    <location>
        <begin position="840"/>
        <end position="895"/>
    </location>
</feature>
<evidence type="ECO:0000256" key="2">
    <source>
        <dbReference type="ARBA" id="ARBA00023034"/>
    </source>
</evidence>
<feature type="compositionally biased region" description="Low complexity" evidence="5">
    <location>
        <begin position="1103"/>
        <end position="1113"/>
    </location>
</feature>
<evidence type="ECO:0000313" key="6">
    <source>
        <dbReference type="EMBL" id="GFO35555.1"/>
    </source>
</evidence>
<evidence type="ECO:0000256" key="1">
    <source>
        <dbReference type="ARBA" id="ARBA00004555"/>
    </source>
</evidence>
<keyword evidence="2" id="KW-0333">Golgi apparatus</keyword>
<dbReference type="Proteomes" id="UP000735302">
    <property type="component" value="Unassembled WGS sequence"/>
</dbReference>
<feature type="compositionally biased region" description="Basic and acidic residues" evidence="5">
    <location>
        <begin position="197"/>
        <end position="211"/>
    </location>
</feature>
<dbReference type="Gene3D" id="1.10.287.1490">
    <property type="match status" value="1"/>
</dbReference>
<feature type="region of interest" description="Disordered" evidence="5">
    <location>
        <begin position="1419"/>
        <end position="1440"/>
    </location>
</feature>
<feature type="region of interest" description="Disordered" evidence="5">
    <location>
        <begin position="1701"/>
        <end position="1720"/>
    </location>
</feature>
<keyword evidence="7" id="KW-1185">Reference proteome</keyword>
<comment type="subcellular location">
    <subcellularLocation>
        <location evidence="1">Golgi apparatus</location>
    </subcellularLocation>
</comment>
<feature type="region of interest" description="Disordered" evidence="5">
    <location>
        <begin position="317"/>
        <end position="338"/>
    </location>
</feature>
<dbReference type="GO" id="GO:0007030">
    <property type="term" value="P:Golgi organization"/>
    <property type="evidence" value="ECO:0007669"/>
    <property type="project" value="TreeGrafter"/>
</dbReference>
<dbReference type="GO" id="GO:0006888">
    <property type="term" value="P:endoplasmic reticulum to Golgi vesicle-mediated transport"/>
    <property type="evidence" value="ECO:0007669"/>
    <property type="project" value="TreeGrafter"/>
</dbReference>
<comment type="caution">
    <text evidence="6">The sequence shown here is derived from an EMBL/GenBank/DDBJ whole genome shotgun (WGS) entry which is preliminary data.</text>
</comment>
<feature type="region of interest" description="Disordered" evidence="5">
    <location>
        <begin position="786"/>
        <end position="824"/>
    </location>
</feature>
<feature type="coiled-coil region" evidence="4">
    <location>
        <begin position="358"/>
        <end position="466"/>
    </location>
</feature>
<feature type="region of interest" description="Disordered" evidence="5">
    <location>
        <begin position="119"/>
        <end position="144"/>
    </location>
</feature>
<protein>
    <submittedName>
        <fullName evidence="6">Thyroid receptor-interacting protein 11</fullName>
    </submittedName>
</protein>
<dbReference type="PANTHER" id="PTHR18921:SF2">
    <property type="entry name" value="THYROID RECEPTOR-INTERACTING PROTEIN 11"/>
    <property type="match status" value="1"/>
</dbReference>
<evidence type="ECO:0000256" key="4">
    <source>
        <dbReference type="SAM" id="Coils"/>
    </source>
</evidence>
<dbReference type="GO" id="GO:0005794">
    <property type="term" value="C:Golgi apparatus"/>
    <property type="evidence" value="ECO:0007669"/>
    <property type="project" value="UniProtKB-SubCell"/>
</dbReference>
<proteinExistence type="predicted"/>